<proteinExistence type="predicted"/>
<dbReference type="SUPFAM" id="SSF81593">
    <property type="entry name" value="Nucleotidyltransferase substrate binding subunit/domain"/>
    <property type="match status" value="1"/>
</dbReference>
<dbReference type="Gene3D" id="3.30.565.10">
    <property type="entry name" value="Histidine kinase-like ATPase, C-terminal domain"/>
    <property type="match status" value="1"/>
</dbReference>
<name>K1QCK5_MAGGI</name>
<reference evidence="1" key="1">
    <citation type="journal article" date="2012" name="Nature">
        <title>The oyster genome reveals stress adaptation and complexity of shell formation.</title>
        <authorList>
            <person name="Zhang G."/>
            <person name="Fang X."/>
            <person name="Guo X."/>
            <person name="Li L."/>
            <person name="Luo R."/>
            <person name="Xu F."/>
            <person name="Yang P."/>
            <person name="Zhang L."/>
            <person name="Wang X."/>
            <person name="Qi H."/>
            <person name="Xiong Z."/>
            <person name="Que H."/>
            <person name="Xie Y."/>
            <person name="Holland P.W."/>
            <person name="Paps J."/>
            <person name="Zhu Y."/>
            <person name="Wu F."/>
            <person name="Chen Y."/>
            <person name="Wang J."/>
            <person name="Peng C."/>
            <person name="Meng J."/>
            <person name="Yang L."/>
            <person name="Liu J."/>
            <person name="Wen B."/>
            <person name="Zhang N."/>
            <person name="Huang Z."/>
            <person name="Zhu Q."/>
            <person name="Feng Y."/>
            <person name="Mount A."/>
            <person name="Hedgecock D."/>
            <person name="Xu Z."/>
            <person name="Liu Y."/>
            <person name="Domazet-Loso T."/>
            <person name="Du Y."/>
            <person name="Sun X."/>
            <person name="Zhang S."/>
            <person name="Liu B."/>
            <person name="Cheng P."/>
            <person name="Jiang X."/>
            <person name="Li J."/>
            <person name="Fan D."/>
            <person name="Wang W."/>
            <person name="Fu W."/>
            <person name="Wang T."/>
            <person name="Wang B."/>
            <person name="Zhang J."/>
            <person name="Peng Z."/>
            <person name="Li Y."/>
            <person name="Li N."/>
            <person name="Wang J."/>
            <person name="Chen M."/>
            <person name="He Y."/>
            <person name="Tan F."/>
            <person name="Song X."/>
            <person name="Zheng Q."/>
            <person name="Huang R."/>
            <person name="Yang H."/>
            <person name="Du X."/>
            <person name="Chen L."/>
            <person name="Yang M."/>
            <person name="Gaffney P.M."/>
            <person name="Wang S."/>
            <person name="Luo L."/>
            <person name="She Z."/>
            <person name="Ming Y."/>
            <person name="Huang W."/>
            <person name="Zhang S."/>
            <person name="Huang B."/>
            <person name="Zhang Y."/>
            <person name="Qu T."/>
            <person name="Ni P."/>
            <person name="Miao G."/>
            <person name="Wang J."/>
            <person name="Wang Q."/>
            <person name="Steinberg C.E."/>
            <person name="Wang H."/>
            <person name="Li N."/>
            <person name="Qian L."/>
            <person name="Zhang G."/>
            <person name="Li Y."/>
            <person name="Yang H."/>
            <person name="Liu X."/>
            <person name="Wang J."/>
            <person name="Yin Y."/>
            <person name="Wang J."/>
        </authorList>
    </citation>
    <scope>NUCLEOTIDE SEQUENCE [LARGE SCALE GENOMIC DNA]</scope>
    <source>
        <strain evidence="1">05x7-T-G4-1.051#20</strain>
    </source>
</reference>
<organism evidence="1">
    <name type="scientific">Magallana gigas</name>
    <name type="common">Pacific oyster</name>
    <name type="synonym">Crassostrea gigas</name>
    <dbReference type="NCBI Taxonomy" id="29159"/>
    <lineage>
        <taxon>Eukaryota</taxon>
        <taxon>Metazoa</taxon>
        <taxon>Spiralia</taxon>
        <taxon>Lophotrochozoa</taxon>
        <taxon>Mollusca</taxon>
        <taxon>Bivalvia</taxon>
        <taxon>Autobranchia</taxon>
        <taxon>Pteriomorphia</taxon>
        <taxon>Ostreida</taxon>
        <taxon>Ostreoidea</taxon>
        <taxon>Ostreidae</taxon>
        <taxon>Magallana</taxon>
    </lineage>
</organism>
<dbReference type="PROSITE" id="PS50910">
    <property type="entry name" value="HEPN"/>
    <property type="match status" value="1"/>
</dbReference>
<dbReference type="Pfam" id="PF05168">
    <property type="entry name" value="HEPN"/>
    <property type="match status" value="1"/>
</dbReference>
<protein>
    <submittedName>
        <fullName evidence="1">Sacsin</fullName>
    </submittedName>
</protein>
<dbReference type="PANTHER" id="PTHR46919">
    <property type="entry name" value="ZINC FINGER, C3HC4 TYPE (RING FINGER) FAMILY PROTEIN"/>
    <property type="match status" value="1"/>
</dbReference>
<dbReference type="InterPro" id="IPR036890">
    <property type="entry name" value="HATPase_C_sf"/>
</dbReference>
<dbReference type="PANTHER" id="PTHR46919:SF2">
    <property type="entry name" value="SACSIN"/>
    <property type="match status" value="1"/>
</dbReference>
<gene>
    <name evidence="1" type="ORF">CGI_10019155</name>
</gene>
<dbReference type="InParanoid" id="K1QCK5"/>
<dbReference type="EMBL" id="JH816443">
    <property type="protein sequence ID" value="EKC31703.1"/>
    <property type="molecule type" value="Genomic_DNA"/>
</dbReference>
<dbReference type="SUPFAM" id="SSF55874">
    <property type="entry name" value="ATPase domain of HSP90 chaperone/DNA topoisomerase II/histidine kinase"/>
    <property type="match status" value="3"/>
</dbReference>
<dbReference type="HOGENOM" id="CLU_231959_0_0_1"/>
<dbReference type="InterPro" id="IPR058210">
    <property type="entry name" value="SACS/Nov_dom"/>
</dbReference>
<dbReference type="SMART" id="SM00748">
    <property type="entry name" value="HEPN"/>
    <property type="match status" value="1"/>
</dbReference>
<evidence type="ECO:0000313" key="1">
    <source>
        <dbReference type="EMBL" id="EKC31703.1"/>
    </source>
</evidence>
<sequence length="2134" mass="243995">MWRIIDIGFRMAVEYTQVLPMTNTPHECTWTSTVSTNGINHNCEDGTSIDEAVRRAFGFIKENLMFDSLQDDLLQRKLLLENERHDYVCKDGANHFRNERFIKLIIKKKRCQEFVTFLEEESCHTEIIDKIKEVQREDRESAPMGAMQRKTPFIPTKELLQKHSAFLYLELEPRKIADKMFQEGHLTLIEHEVTFVEDNMPSSSEEVLFESVITLSKAAEVDIKNPKRSPWSSSTPNKRRKIEESHITSQPFTAESLPKVRSTESMSVFTGKAKKRNFEMGNLEPVKLLKLDIDSENSDEDYQGLEEPPIRRQLQNILRQYPDGPQIIKGPALCAFNDAVFTENDWKGIKRIYTSVKETDVLKIGRFGLGFKSVFHMTDTPLILSGDRLLIINPTEGPHRVCHNVTLTSLATRYRKTLWPVLNHIFRLQKEGTFGFDMSSLEQGFYRDEKHSELFEDMDTEEEEAVKPHFVHENIRVDIAECFGVPSLIRREMENGGIEDLEYEQWGQQESLTTRIKNILEDYSDGPLFKEMLQNADDAGATCMKILYDERRNEDARTGLIDKGMEECQGPALWFYNDAKFEEKDFRNIIKLGGGTKGTEHTKIGKFGLGFCSVYSVTDVPSIVSGKYIVFFDPRTIHLGKAIKDKSKPGLRIPISKIVKKFRKQFKPYDKIFHCDFSEEDEYEGTLFRLPLRTANQASADPNGISTKQYNREEVLSIVKKFMDSAGNLLLFTQNVKKIELHFLNQTNDPDQSKILYSVEKSQCENIFYQMKAAAFKGEEEFSLTFQFDLEIQLNPNLPKILDSKFKNLTGSSSSWIVSWAALQMPKDLQGPLLVASTAMPLDFSLGTSEQQNMPYGFFNTGHVFCFLPLPQESQMKVHLNGSFAVEQSRKSIVTPTLAVNEGTMAQRNYLLISNVLSKAYLSMLENVELFSSAEYHTVWPISREGNVFNPLVSKFYADICQKEIKVFFSNGNSEQKFSLKECIFLDSSLQNDDELGKTAYQVLALFNPFPENVMYIPFEIQDEFMKPISKPHFLKQICSEESFFLNVFLKTLEKDFWESDERKHFRRSFLKRIFGSGNKKVLIDMRDIKCIPTKPNGRLRKPTELVNEHSHLLHGMFSDLDERFPEDELLDVKKTLIGLGMNNDSIPDEMLIERVSTIKDLEQSNFELAKQRCKALVMYLLQNSDCIKQTTFDTLKDIPFLPVMTKPNGWPCSLFLTDARKFAAPSTLYRTNCKFLIGSVKEILDESGISISKDDLFYKLAVKRWEDVNKTFVLEQLKKIADLGKEIKIIKEGVDVMKKICKNVYCFLDKCCVTRELEMYQRLPCILISVDAMTLKLVEPYFASFNPQDDVPPYIHKIDENWSSYQHFLKCVGVHDKIKQKIIIDILNGIDMVEGKKVDNLPSVVKLYNLIKDSGYRILDRRLLPDLHGIMRKPEEMCFDDVNDKILTADHLLFTHSDITIPICKLFKVASKSAKFIRKFSSGVPFGQKEKLVTRLKQILEDYPCDVSILNELVQNADDAQATEIHFVYDKRRHSEKELFDDSMKCLQGPALVVYNNSCFSSEDINGISKLGEGSKSSDPHQTGQFGIGFNAVYHITDVPSFLTKGTKTPNDGSFIMFDPHCKYVPNATSEDPGLRVDDLKLIKENYSGVYNTYLQKELPANSGTWFRFPLRTKEMARASEISKQGEIEDSHMLEILESFQKEMSKSLLFLKNLKCMKLSKIDESGDMLTLGEVVAFVQEEDSKTIEEFHLKCKKVHHLMREGNLDLGASPGFSCGYCIKLRGTAGEKQWHEDWAISNVFGTMKETVVKDVLKKGYKKGRINLLPRAGEIAAYERIDPLADNDSSEDIRVFESEFIYVRIIKKEEPTSEMFPTYIVFDGENDVKWHPDKNPTNGDQATEVTQFILDVIIKLDRGEIGQESYSAGYSASSTSHHYGTSNNWKVFQEQVSRCNIRRRERRYFYTTWASGGSYTRPQRPPNPQPAIGLQWIKQAKYDVIAAGQQLKSCSNPRDGSGEQTSSQNEDAVISWNWICYKAHQSCEKALKAALYSMDANVALDYKTSHDLSSLSSALSSLSGPSLSDLATRFSNDITGQHTVMRYPAGGRLPGDSFTREQAEKAVHIAQQVLEECENCVS</sequence>
<dbReference type="Pfam" id="PF25794">
    <property type="entry name" value="SACS"/>
    <property type="match status" value="3"/>
</dbReference>
<accession>K1QCK5</accession>
<dbReference type="InterPro" id="IPR007842">
    <property type="entry name" value="HEPN_dom"/>
</dbReference>
<dbReference type="NCBIfam" id="NF047352">
    <property type="entry name" value="P_loop_sacsin"/>
    <property type="match status" value="2"/>
</dbReference>
<dbReference type="Gene3D" id="1.20.120.330">
    <property type="entry name" value="Nucleotidyltransferases domain 2"/>
    <property type="match status" value="1"/>
</dbReference>